<evidence type="ECO:0000313" key="1">
    <source>
        <dbReference type="EMBL" id="MBB5061443.1"/>
    </source>
</evidence>
<dbReference type="EMBL" id="JACHIP010000043">
    <property type="protein sequence ID" value="MBB5061443.1"/>
    <property type="molecule type" value="Genomic_DNA"/>
</dbReference>
<accession>A0A7W8E6Q0</accession>
<organism evidence="1 2">
    <name type="scientific">Granulicella aggregans</name>
    <dbReference type="NCBI Taxonomy" id="474949"/>
    <lineage>
        <taxon>Bacteria</taxon>
        <taxon>Pseudomonadati</taxon>
        <taxon>Acidobacteriota</taxon>
        <taxon>Terriglobia</taxon>
        <taxon>Terriglobales</taxon>
        <taxon>Acidobacteriaceae</taxon>
        <taxon>Granulicella</taxon>
    </lineage>
</organism>
<evidence type="ECO:0000313" key="2">
    <source>
        <dbReference type="Proteomes" id="UP000540989"/>
    </source>
</evidence>
<protein>
    <submittedName>
        <fullName evidence="1">Uncharacterized protein</fullName>
    </submittedName>
</protein>
<reference evidence="1 2" key="1">
    <citation type="submission" date="2020-08" db="EMBL/GenBank/DDBJ databases">
        <title>Genomic Encyclopedia of Type Strains, Phase IV (KMG-V): Genome sequencing to study the core and pangenomes of soil and plant-associated prokaryotes.</title>
        <authorList>
            <person name="Whitman W."/>
        </authorList>
    </citation>
    <scope>NUCLEOTIDE SEQUENCE [LARGE SCALE GENOMIC DNA]</scope>
    <source>
        <strain evidence="1 2">M8UP14</strain>
    </source>
</reference>
<keyword evidence="2" id="KW-1185">Reference proteome</keyword>
<dbReference type="AlphaFoldDB" id="A0A7W8E6Q0"/>
<dbReference type="RefSeq" id="WP_184224335.1">
    <property type="nucleotide sequence ID" value="NZ_JACHIP010000043.1"/>
</dbReference>
<proteinExistence type="predicted"/>
<gene>
    <name evidence="1" type="ORF">HDF16_006179</name>
</gene>
<comment type="caution">
    <text evidence="1">The sequence shown here is derived from an EMBL/GenBank/DDBJ whole genome shotgun (WGS) entry which is preliminary data.</text>
</comment>
<name>A0A7W8E6Q0_9BACT</name>
<sequence>MSLSALVYKNQSLIQDELAIIDSKDRETGEPLLRSGDSAYPLFAAQEIFIGNLLEVAGLRDELERSAPQMSGSIRKLILSNGTLSGVGIGQLDVSRIVSECKELLADGQVDLSKPLLCFLVALSDLAKTAIQENSPITLV</sequence>
<dbReference type="Proteomes" id="UP000540989">
    <property type="component" value="Unassembled WGS sequence"/>
</dbReference>